<name>A2G3I3_TRIV3</name>
<feature type="region of interest" description="Disordered" evidence="1">
    <location>
        <begin position="109"/>
        <end position="191"/>
    </location>
</feature>
<dbReference type="InParanoid" id="A2G3I3"/>
<accession>A2G3I3</accession>
<organism evidence="3 4">
    <name type="scientific">Trichomonas vaginalis (strain ATCC PRA-98 / G3)</name>
    <dbReference type="NCBI Taxonomy" id="412133"/>
    <lineage>
        <taxon>Eukaryota</taxon>
        <taxon>Metamonada</taxon>
        <taxon>Parabasalia</taxon>
        <taxon>Trichomonadida</taxon>
        <taxon>Trichomonadidae</taxon>
        <taxon>Trichomonas</taxon>
    </lineage>
</organism>
<feature type="compositionally biased region" description="Basic and acidic residues" evidence="1">
    <location>
        <begin position="109"/>
        <end position="121"/>
    </location>
</feature>
<dbReference type="Gene3D" id="3.30.40.10">
    <property type="entry name" value="Zinc/RING finger domain, C3HC4 (zinc finger)"/>
    <property type="match status" value="1"/>
</dbReference>
<dbReference type="GO" id="GO:0016567">
    <property type="term" value="P:protein ubiquitination"/>
    <property type="evidence" value="ECO:0007669"/>
    <property type="project" value="InterPro"/>
</dbReference>
<dbReference type="OMA" id="YINHEPP"/>
<dbReference type="Pfam" id="PF04564">
    <property type="entry name" value="U-box"/>
    <property type="match status" value="1"/>
</dbReference>
<feature type="domain" description="Myb-like" evidence="2">
    <location>
        <begin position="226"/>
        <end position="284"/>
    </location>
</feature>
<feature type="compositionally biased region" description="Basic and acidic residues" evidence="1">
    <location>
        <begin position="133"/>
        <end position="142"/>
    </location>
</feature>
<dbReference type="GO" id="GO:0004842">
    <property type="term" value="F:ubiquitin-protein transferase activity"/>
    <property type="evidence" value="ECO:0007669"/>
    <property type="project" value="InterPro"/>
</dbReference>
<dbReference type="VEuPathDB" id="TrichDB:TVAG_132910"/>
<reference evidence="3" key="1">
    <citation type="submission" date="2006-10" db="EMBL/GenBank/DDBJ databases">
        <authorList>
            <person name="Amadeo P."/>
            <person name="Zhao Q."/>
            <person name="Wortman J."/>
            <person name="Fraser-Liggett C."/>
            <person name="Carlton J."/>
        </authorList>
    </citation>
    <scope>NUCLEOTIDE SEQUENCE</scope>
    <source>
        <strain evidence="3">G3</strain>
    </source>
</reference>
<dbReference type="Pfam" id="PF00249">
    <property type="entry name" value="Myb_DNA-binding"/>
    <property type="match status" value="1"/>
</dbReference>
<gene>
    <name evidence="3" type="ORF">TVAG_132910</name>
</gene>
<dbReference type="eggNOG" id="ENOG502QV86">
    <property type="taxonomic scope" value="Eukaryota"/>
</dbReference>
<protein>
    <recommendedName>
        <fullName evidence="2">Myb-like domain-containing protein</fullName>
    </recommendedName>
</protein>
<reference evidence="3" key="2">
    <citation type="journal article" date="2007" name="Science">
        <title>Draft genome sequence of the sexually transmitted pathogen Trichomonas vaginalis.</title>
        <authorList>
            <person name="Carlton J.M."/>
            <person name="Hirt R.P."/>
            <person name="Silva J.C."/>
            <person name="Delcher A.L."/>
            <person name="Schatz M."/>
            <person name="Zhao Q."/>
            <person name="Wortman J.R."/>
            <person name="Bidwell S.L."/>
            <person name="Alsmark U.C.M."/>
            <person name="Besteiro S."/>
            <person name="Sicheritz-Ponten T."/>
            <person name="Noel C.J."/>
            <person name="Dacks J.B."/>
            <person name="Foster P.G."/>
            <person name="Simillion C."/>
            <person name="Van de Peer Y."/>
            <person name="Miranda-Saavedra D."/>
            <person name="Barton G.J."/>
            <person name="Westrop G.D."/>
            <person name="Mueller S."/>
            <person name="Dessi D."/>
            <person name="Fiori P.L."/>
            <person name="Ren Q."/>
            <person name="Paulsen I."/>
            <person name="Zhang H."/>
            <person name="Bastida-Corcuera F.D."/>
            <person name="Simoes-Barbosa A."/>
            <person name="Brown M.T."/>
            <person name="Hayes R.D."/>
            <person name="Mukherjee M."/>
            <person name="Okumura C.Y."/>
            <person name="Schneider R."/>
            <person name="Smith A.J."/>
            <person name="Vanacova S."/>
            <person name="Villalvazo M."/>
            <person name="Haas B.J."/>
            <person name="Pertea M."/>
            <person name="Feldblyum T.V."/>
            <person name="Utterback T.R."/>
            <person name="Shu C.L."/>
            <person name="Osoegawa K."/>
            <person name="de Jong P.J."/>
            <person name="Hrdy I."/>
            <person name="Horvathova L."/>
            <person name="Zubacova Z."/>
            <person name="Dolezal P."/>
            <person name="Malik S.B."/>
            <person name="Logsdon J.M. Jr."/>
            <person name="Henze K."/>
            <person name="Gupta A."/>
            <person name="Wang C.C."/>
            <person name="Dunne R.L."/>
            <person name="Upcroft J.A."/>
            <person name="Upcroft P."/>
            <person name="White O."/>
            <person name="Salzberg S.L."/>
            <person name="Tang P."/>
            <person name="Chiu C.-H."/>
            <person name="Lee Y.-S."/>
            <person name="Embley T.M."/>
            <person name="Coombs G.H."/>
            <person name="Mottram J.C."/>
            <person name="Tachezy J."/>
            <person name="Fraser-Liggett C.M."/>
            <person name="Johnson P.J."/>
        </authorList>
    </citation>
    <scope>NUCLEOTIDE SEQUENCE [LARGE SCALE GENOMIC DNA]</scope>
    <source>
        <strain evidence="3">G3</strain>
    </source>
</reference>
<keyword evidence="4" id="KW-1185">Reference proteome</keyword>
<dbReference type="Proteomes" id="UP000001542">
    <property type="component" value="Unassembled WGS sequence"/>
</dbReference>
<proteinExistence type="predicted"/>
<dbReference type="CDD" id="cd00167">
    <property type="entry name" value="SANT"/>
    <property type="match status" value="1"/>
</dbReference>
<dbReference type="InterPro" id="IPR003613">
    <property type="entry name" value="Ubox_domain"/>
</dbReference>
<feature type="compositionally biased region" description="Acidic residues" evidence="1">
    <location>
        <begin position="122"/>
        <end position="132"/>
    </location>
</feature>
<dbReference type="InterPro" id="IPR013083">
    <property type="entry name" value="Znf_RING/FYVE/PHD"/>
</dbReference>
<dbReference type="InterPro" id="IPR009057">
    <property type="entry name" value="Homeodomain-like_sf"/>
</dbReference>
<evidence type="ECO:0000259" key="2">
    <source>
        <dbReference type="PROSITE" id="PS50090"/>
    </source>
</evidence>
<dbReference type="AlphaFoldDB" id="A2G3I3"/>
<dbReference type="Gene3D" id="1.10.10.60">
    <property type="entry name" value="Homeodomain-like"/>
    <property type="match status" value="1"/>
</dbReference>
<dbReference type="PROSITE" id="PS50090">
    <property type="entry name" value="MYB_LIKE"/>
    <property type="match status" value="1"/>
</dbReference>
<dbReference type="InterPro" id="IPR001005">
    <property type="entry name" value="SANT/Myb"/>
</dbReference>
<dbReference type="SUPFAM" id="SSF57850">
    <property type="entry name" value="RING/U-box"/>
    <property type="match status" value="1"/>
</dbReference>
<dbReference type="VEuPathDB" id="TrichDB:TVAGG3_0972630"/>
<dbReference type="KEGG" id="tva:4745942"/>
<dbReference type="EMBL" id="DS114329">
    <property type="protein sequence ID" value="EAX88286.1"/>
    <property type="molecule type" value="Genomic_DNA"/>
</dbReference>
<evidence type="ECO:0000313" key="3">
    <source>
        <dbReference type="EMBL" id="EAX88286.1"/>
    </source>
</evidence>
<dbReference type="SUPFAM" id="SSF46689">
    <property type="entry name" value="Homeodomain-like"/>
    <property type="match status" value="1"/>
</dbReference>
<sequence length="465" mass="53622">MRGLSGASESPSGKRPISFEDLKCLIKSPPDIDDPEVLSFILKNQENTIKRSLKLLNQNISVVYQNWPDASPVRIYIAYELCNNDIETLLLELSKPEFNRKVDETMKERLTGVHDTTSSEHQEEEDAEEEEEFQKGDNDYINHEPPPMYERKKRSHEKSTYSSDDDGQRIRRRRPKAETVPIDPSEPCPKGVSTEAWLHWSPAKRKSYIQGMKNPNAYFYRNVAPGEKYITGPFTPEEKKIFLKRVEEFKDKTTGTITGEWGLFSRALPGRVGYQCSNFYRKLINSGELYDPKYVRSDDGMIHHTSHLKSAHEKVQNTLEKPKKFSHHAKPIDDDCINSISFFSSTLLAEQQKHPSQYPSSTSRSESSDGLSLYERYAANNPIPNWTDPLTGEIMKAPAVSPDLTLLDYNTWLQTIKQTHEDPFTKKPITKRQITVLSKENWDEFKDRIIEKYAEQYAPSDFVNE</sequence>
<dbReference type="RefSeq" id="XP_001301216.1">
    <property type="nucleotide sequence ID" value="XM_001301215.1"/>
</dbReference>
<dbReference type="OrthoDB" id="6781668at2759"/>
<evidence type="ECO:0000256" key="1">
    <source>
        <dbReference type="SAM" id="MobiDB-lite"/>
    </source>
</evidence>
<evidence type="ECO:0000313" key="4">
    <source>
        <dbReference type="Proteomes" id="UP000001542"/>
    </source>
</evidence>